<feature type="compositionally biased region" description="Polar residues" evidence="1">
    <location>
        <begin position="29"/>
        <end position="39"/>
    </location>
</feature>
<feature type="region of interest" description="Disordered" evidence="1">
    <location>
        <begin position="15"/>
        <end position="41"/>
    </location>
</feature>
<dbReference type="EMBL" id="NTFS01000108">
    <property type="protein sequence ID" value="PAX54889.1"/>
    <property type="molecule type" value="Genomic_DNA"/>
</dbReference>
<comment type="caution">
    <text evidence="2">The sequence shown here is derived from an EMBL/GenBank/DDBJ whole genome shotgun (WGS) entry which is preliminary data.</text>
</comment>
<gene>
    <name evidence="2" type="ORF">CK510_11880</name>
</gene>
<reference evidence="2 3" key="1">
    <citation type="submission" date="2017-08" db="EMBL/GenBank/DDBJ databases">
        <title>Draft genome sequence of filamentous cyanobacterium Calothrix elsteri CCALA 953.</title>
        <authorList>
            <person name="Gagunashvili A.N."/>
            <person name="Elster J."/>
            <person name="Andresson O.S."/>
        </authorList>
    </citation>
    <scope>NUCLEOTIDE SEQUENCE [LARGE SCALE GENOMIC DNA]</scope>
    <source>
        <strain evidence="2 3">CCALA 953</strain>
    </source>
</reference>
<dbReference type="AlphaFoldDB" id="A0A2A2TJG6"/>
<protein>
    <submittedName>
        <fullName evidence="2">Uncharacterized protein</fullName>
    </submittedName>
</protein>
<organism evidence="2 3">
    <name type="scientific">Brunnivagina elsteri CCALA 953</name>
    <dbReference type="NCBI Taxonomy" id="987040"/>
    <lineage>
        <taxon>Bacteria</taxon>
        <taxon>Bacillati</taxon>
        <taxon>Cyanobacteriota</taxon>
        <taxon>Cyanophyceae</taxon>
        <taxon>Nostocales</taxon>
        <taxon>Calotrichaceae</taxon>
        <taxon>Brunnivagina</taxon>
    </lineage>
</organism>
<sequence>MTALDSPTKYTFKSQVPQSFLSGAEPSNHLHNNLQSTPTPERETIKHTLIGSSRAVMGTIHVLHQLGYAQVGDWSPLVSSPTHPGEVMSILVRNITVQ</sequence>
<accession>A0A2A2TJG6</accession>
<keyword evidence="3" id="KW-1185">Reference proteome</keyword>
<evidence type="ECO:0000313" key="3">
    <source>
        <dbReference type="Proteomes" id="UP000218238"/>
    </source>
</evidence>
<name>A0A2A2TJG6_9CYAN</name>
<dbReference type="Proteomes" id="UP000218238">
    <property type="component" value="Unassembled WGS sequence"/>
</dbReference>
<dbReference type="OrthoDB" id="516702at2"/>
<evidence type="ECO:0000313" key="2">
    <source>
        <dbReference type="EMBL" id="PAX54889.1"/>
    </source>
</evidence>
<evidence type="ECO:0000256" key="1">
    <source>
        <dbReference type="SAM" id="MobiDB-lite"/>
    </source>
</evidence>
<proteinExistence type="predicted"/>